<evidence type="ECO:0000256" key="1">
    <source>
        <dbReference type="ARBA" id="ARBA00008136"/>
    </source>
</evidence>
<dbReference type="GO" id="GO:0003697">
    <property type="term" value="F:single-stranded DNA binding"/>
    <property type="evidence" value="ECO:0007669"/>
    <property type="project" value="InterPro"/>
</dbReference>
<evidence type="ECO:0000256" key="6">
    <source>
        <dbReference type="ARBA" id="ARBA00023125"/>
    </source>
</evidence>
<dbReference type="GO" id="GO:0106300">
    <property type="term" value="P:protein-DNA covalent cross-linking repair"/>
    <property type="evidence" value="ECO:0007669"/>
    <property type="project" value="InterPro"/>
</dbReference>
<evidence type="ECO:0000256" key="5">
    <source>
        <dbReference type="ARBA" id="ARBA00023124"/>
    </source>
</evidence>
<evidence type="ECO:0000313" key="10">
    <source>
        <dbReference type="Proteomes" id="UP000245430"/>
    </source>
</evidence>
<keyword evidence="7" id="KW-0456">Lyase</keyword>
<dbReference type="AlphaFoldDB" id="A0A316E9J0"/>
<dbReference type="OrthoDB" id="9782620at2"/>
<proteinExistence type="inferred from homology"/>
<dbReference type="GO" id="GO:0008233">
    <property type="term" value="F:peptidase activity"/>
    <property type="evidence" value="ECO:0007669"/>
    <property type="project" value="UniProtKB-KW"/>
</dbReference>
<protein>
    <recommendedName>
        <fullName evidence="8">Abasic site processing protein</fullName>
        <ecNumber evidence="8">3.4.-.-</ecNumber>
    </recommendedName>
</protein>
<dbReference type="Proteomes" id="UP000245430">
    <property type="component" value="Unassembled WGS sequence"/>
</dbReference>
<evidence type="ECO:0000256" key="3">
    <source>
        <dbReference type="ARBA" id="ARBA00022763"/>
    </source>
</evidence>
<reference evidence="9 10" key="1">
    <citation type="submission" date="2018-05" db="EMBL/GenBank/DDBJ databases">
        <title>Genomic Encyclopedia of Archaeal and Bacterial Type Strains, Phase II (KMG-II): from individual species to whole genera.</title>
        <authorList>
            <person name="Goeker M."/>
        </authorList>
    </citation>
    <scope>NUCLEOTIDE SEQUENCE [LARGE SCALE GENOMIC DNA]</scope>
    <source>
        <strain evidence="9 10">DSM 22637</strain>
    </source>
</reference>
<dbReference type="RefSeq" id="WP_109681447.1">
    <property type="nucleotide sequence ID" value="NZ_QGGP01000002.1"/>
</dbReference>
<keyword evidence="4 8" id="KW-0378">Hydrolase</keyword>
<accession>A0A316E9J0</accession>
<dbReference type="PANTHER" id="PTHR13604:SF0">
    <property type="entry name" value="ABASIC SITE PROCESSING PROTEIN HMCES"/>
    <property type="match status" value="1"/>
</dbReference>
<comment type="caution">
    <text evidence="9">The sequence shown here is derived from an EMBL/GenBank/DDBJ whole genome shotgun (WGS) entry which is preliminary data.</text>
</comment>
<evidence type="ECO:0000256" key="4">
    <source>
        <dbReference type="ARBA" id="ARBA00022801"/>
    </source>
</evidence>
<dbReference type="SUPFAM" id="SSF143081">
    <property type="entry name" value="BB1717-like"/>
    <property type="match status" value="1"/>
</dbReference>
<keyword evidence="5" id="KW-0190">Covalent protein-DNA linkage</keyword>
<sequence length="243" mass="28277">MCFSTSLRKNREEIEKKLLSQMPANFKIPLEYEPYYHLNGFTHGNFYIIKMDEQESIYPASWGLVPDWAKQDPKSFLKKSNTLNARSETIFEKSSFKQSAEEKRCLILADGFYEPHHENGLSIPYFCYQPSEEYPEGDLFMFAGLYTELDDNLFTATIITIEANDFFSEVHNKKKRMPLVLAEDLYEDWLDDGSNSQTLNELMAHGFTSNKFQAHPVSRDLYKKGINTNKPYIVVPVEKNTLF</sequence>
<organism evidence="9 10">
    <name type="scientific">Xanthomarina spongicola</name>
    <dbReference type="NCBI Taxonomy" id="570520"/>
    <lineage>
        <taxon>Bacteria</taxon>
        <taxon>Pseudomonadati</taxon>
        <taxon>Bacteroidota</taxon>
        <taxon>Flavobacteriia</taxon>
        <taxon>Flavobacteriales</taxon>
        <taxon>Flavobacteriaceae</taxon>
        <taxon>Xanthomarina</taxon>
    </lineage>
</organism>
<keyword evidence="10" id="KW-1185">Reference proteome</keyword>
<dbReference type="InterPro" id="IPR036590">
    <property type="entry name" value="SRAP-like"/>
</dbReference>
<evidence type="ECO:0000313" key="9">
    <source>
        <dbReference type="EMBL" id="PWK19550.1"/>
    </source>
</evidence>
<dbReference type="Pfam" id="PF02586">
    <property type="entry name" value="SRAP"/>
    <property type="match status" value="1"/>
</dbReference>
<dbReference type="Gene3D" id="3.90.1680.10">
    <property type="entry name" value="SOS response associated peptidase-like"/>
    <property type="match status" value="1"/>
</dbReference>
<name>A0A316E9J0_9FLAO</name>
<dbReference type="PANTHER" id="PTHR13604">
    <property type="entry name" value="DC12-RELATED"/>
    <property type="match status" value="1"/>
</dbReference>
<gene>
    <name evidence="9" type="ORF">LX78_00898</name>
</gene>
<keyword evidence="2 8" id="KW-0645">Protease</keyword>
<keyword evidence="6" id="KW-0238">DNA-binding</keyword>
<dbReference type="EMBL" id="QGGP01000002">
    <property type="protein sequence ID" value="PWK19550.1"/>
    <property type="molecule type" value="Genomic_DNA"/>
</dbReference>
<evidence type="ECO:0000256" key="7">
    <source>
        <dbReference type="ARBA" id="ARBA00023239"/>
    </source>
</evidence>
<evidence type="ECO:0000256" key="2">
    <source>
        <dbReference type="ARBA" id="ARBA00022670"/>
    </source>
</evidence>
<evidence type="ECO:0000256" key="8">
    <source>
        <dbReference type="RuleBase" id="RU364100"/>
    </source>
</evidence>
<dbReference type="GO" id="GO:0006508">
    <property type="term" value="P:proteolysis"/>
    <property type="evidence" value="ECO:0007669"/>
    <property type="project" value="UniProtKB-KW"/>
</dbReference>
<comment type="similarity">
    <text evidence="1 8">Belongs to the SOS response-associated peptidase family.</text>
</comment>
<dbReference type="InterPro" id="IPR003738">
    <property type="entry name" value="SRAP"/>
</dbReference>
<dbReference type="EC" id="3.4.-.-" evidence="8"/>
<dbReference type="GO" id="GO:0016829">
    <property type="term" value="F:lyase activity"/>
    <property type="evidence" value="ECO:0007669"/>
    <property type="project" value="UniProtKB-KW"/>
</dbReference>
<keyword evidence="3" id="KW-0227">DNA damage</keyword>